<evidence type="ECO:0000256" key="2">
    <source>
        <dbReference type="SAM" id="SignalP"/>
    </source>
</evidence>
<feature type="signal peptide" evidence="2">
    <location>
        <begin position="1"/>
        <end position="25"/>
    </location>
</feature>
<protein>
    <recommendedName>
        <fullName evidence="4">HYR domain-containing protein</fullName>
    </recommendedName>
</protein>
<accession>A0A7S3QIM7</accession>
<dbReference type="EMBL" id="HBIO01030743">
    <property type="protein sequence ID" value="CAE0478696.1"/>
    <property type="molecule type" value="Transcribed_RNA"/>
</dbReference>
<feature type="compositionally biased region" description="Basic residues" evidence="1">
    <location>
        <begin position="692"/>
        <end position="701"/>
    </location>
</feature>
<feature type="region of interest" description="Disordered" evidence="1">
    <location>
        <begin position="673"/>
        <end position="701"/>
    </location>
</feature>
<reference evidence="3" key="1">
    <citation type="submission" date="2021-01" db="EMBL/GenBank/DDBJ databases">
        <authorList>
            <person name="Corre E."/>
            <person name="Pelletier E."/>
            <person name="Niang G."/>
            <person name="Scheremetjew M."/>
            <person name="Finn R."/>
            <person name="Kale V."/>
            <person name="Holt S."/>
            <person name="Cochrane G."/>
            <person name="Meng A."/>
            <person name="Brown T."/>
            <person name="Cohen L."/>
        </authorList>
    </citation>
    <scope>NUCLEOTIDE SEQUENCE</scope>
    <source>
        <strain evidence="3">MM31A-1</strain>
    </source>
</reference>
<feature type="chain" id="PRO_5031041072" description="HYR domain-containing protein" evidence="2">
    <location>
        <begin position="26"/>
        <end position="701"/>
    </location>
</feature>
<feature type="region of interest" description="Disordered" evidence="1">
    <location>
        <begin position="604"/>
        <end position="649"/>
    </location>
</feature>
<keyword evidence="2" id="KW-0732">Signal</keyword>
<dbReference type="AlphaFoldDB" id="A0A7S3QIM7"/>
<sequence>MKSTGSILFSRKMSLLACWLFFATANPIWKAAAIDLDQCPNTTKTSSYHDVCSKAARGELEGAFSLANDSASDYRAQGMSGEIDISNEIDKLIEDFLCEMEKSKNIYMMAMDEYCHNAIETKKGNESKLFEAQTQPQMCTPDSSATLDGLKIGLETAQSAVSVAKIAIDLTRDSGHAAAWGALVIALGAGTWLPSAAAYGIATGAVATQNTLLQAAKVVLVLYDTTISIIEFKSAADGCVYQTLKTTHDLSFEMFDEVEENRQILDFISCPYNSAFQTEGSVTLMRGGCNGIDDDCDSITTGAGELRYLVDECDEDKVPPTISMASFASEQPVFKTEQEMKDWFLENSETSDDCSTDLKKEIFSAIQRPAPDEDIWDVTLRVFDDRCASQPMVPDPLDDTKQINGPGEFEGFNTFQAKVDGAGPEVICEFRRPQDINHILSPPVGFTPDGSTIPPFPANGEPLYIDYANELKRLVNVNLWYSVEDSGSNTDVVEIEVIVRSNEFEFGGNREMLTVVERQDVGPGLPLPVHRADIYLAPFTCHSTETADKRKEVVCNVEPSDSMKSFTTRFYDIEIIATDLSGNEGSATCSVIVATEHYPLKKKSKKGAGELASLSRGFNSRRRRNKTSSTGQFRGGGKGGPKPPRPTANELLNEYVVSTRRYKIGSYKLQWDPTLNSADLPTQPPTMAPTRIGKKAKGSSP</sequence>
<evidence type="ECO:0000313" key="3">
    <source>
        <dbReference type="EMBL" id="CAE0478696.1"/>
    </source>
</evidence>
<evidence type="ECO:0000256" key="1">
    <source>
        <dbReference type="SAM" id="MobiDB-lite"/>
    </source>
</evidence>
<organism evidence="3">
    <name type="scientific">Chaetoceros debilis</name>
    <dbReference type="NCBI Taxonomy" id="122233"/>
    <lineage>
        <taxon>Eukaryota</taxon>
        <taxon>Sar</taxon>
        <taxon>Stramenopiles</taxon>
        <taxon>Ochrophyta</taxon>
        <taxon>Bacillariophyta</taxon>
        <taxon>Coscinodiscophyceae</taxon>
        <taxon>Chaetocerotophycidae</taxon>
        <taxon>Chaetocerotales</taxon>
        <taxon>Chaetocerotaceae</taxon>
        <taxon>Chaetoceros</taxon>
    </lineage>
</organism>
<proteinExistence type="predicted"/>
<name>A0A7S3QIM7_9STRA</name>
<gene>
    <name evidence="3" type="ORF">CDEB00056_LOCUS23549</name>
</gene>
<evidence type="ECO:0008006" key="4">
    <source>
        <dbReference type="Google" id="ProtNLM"/>
    </source>
</evidence>